<dbReference type="Gene3D" id="1.10.533.10">
    <property type="entry name" value="Death Domain, Fas"/>
    <property type="match status" value="1"/>
</dbReference>
<dbReference type="SMART" id="SM00114">
    <property type="entry name" value="CARD"/>
    <property type="match status" value="1"/>
</dbReference>
<feature type="domain" description="CARD" evidence="1">
    <location>
        <begin position="1"/>
        <end position="93"/>
    </location>
</feature>
<name>D5FW82_HALDI</name>
<dbReference type="GO" id="GO:0042981">
    <property type="term" value="P:regulation of apoptotic process"/>
    <property type="evidence" value="ECO:0007669"/>
    <property type="project" value="InterPro"/>
</dbReference>
<evidence type="ECO:0000259" key="1">
    <source>
        <dbReference type="PROSITE" id="PS50209"/>
    </source>
</evidence>
<dbReference type="PANTHER" id="PTHR15034">
    <property type="entry name" value="DEATH DOMAIN-CONTAINING PROTEIN CRADD"/>
    <property type="match status" value="1"/>
</dbReference>
<organism evidence="2">
    <name type="scientific">Haliotis discus discus</name>
    <name type="common">disc abalone</name>
    <dbReference type="NCBI Taxonomy" id="91233"/>
    <lineage>
        <taxon>Eukaryota</taxon>
        <taxon>Metazoa</taxon>
        <taxon>Spiralia</taxon>
        <taxon>Lophotrochozoa</taxon>
        <taxon>Mollusca</taxon>
        <taxon>Gastropoda</taxon>
        <taxon>Vetigastropoda</taxon>
        <taxon>Lepetellida</taxon>
        <taxon>Haliotoidea</taxon>
        <taxon>Haliotidae</taxon>
        <taxon>Haliotis</taxon>
    </lineage>
</organism>
<dbReference type="InterPro" id="IPR037939">
    <property type="entry name" value="CRADD"/>
</dbReference>
<sequence>MRTSDWNKIKEKQSDLHEELEAEDLVHHLYEKHVFTEDDKERIMHETTRKDKARKLLDILQTKELQEDDVYAVFLSQLRRTQPHLADMLKPPGTARRHKAAATESSKGRQVDHIRNLDIDQLCEFLAPLLKKNNITDDVLTQIKVQKITGRVFLNLEKKDMKELFPELTFGERMIIILERDEYIQCGKQQTESHGDVTEEHSLPEENMQEGLTPKQVHKKYKKGKILETADTSWQHDRPNPPLYRTCWFR</sequence>
<dbReference type="PROSITE" id="PS50209">
    <property type="entry name" value="CARD"/>
    <property type="match status" value="1"/>
</dbReference>
<dbReference type="GO" id="GO:0002020">
    <property type="term" value="F:protease binding"/>
    <property type="evidence" value="ECO:0007669"/>
    <property type="project" value="InterPro"/>
</dbReference>
<dbReference type="InterPro" id="IPR011029">
    <property type="entry name" value="DEATH-like_dom_sf"/>
</dbReference>
<dbReference type="CDD" id="cd01671">
    <property type="entry name" value="CARD"/>
    <property type="match status" value="1"/>
</dbReference>
<accession>D5FW82</accession>
<dbReference type="PANTHER" id="PTHR15034:SF5">
    <property type="entry name" value="DEATH DOMAIN-CONTAINING PROTEIN CRADD"/>
    <property type="match status" value="1"/>
</dbReference>
<dbReference type="GO" id="GO:0070513">
    <property type="term" value="F:death domain binding"/>
    <property type="evidence" value="ECO:0007669"/>
    <property type="project" value="InterPro"/>
</dbReference>
<proteinExistence type="evidence at transcript level"/>
<protein>
    <submittedName>
        <fullName evidence="2">Caspase 3-like protein</fullName>
    </submittedName>
</protein>
<dbReference type="EMBL" id="FJ864720">
    <property type="protein sequence ID" value="ACZ15978.1"/>
    <property type="molecule type" value="mRNA"/>
</dbReference>
<evidence type="ECO:0000313" key="2">
    <source>
        <dbReference type="EMBL" id="ACZ15978.1"/>
    </source>
</evidence>
<dbReference type="Gene3D" id="1.10.150.50">
    <property type="entry name" value="Transcription Factor, Ets-1"/>
    <property type="match status" value="1"/>
</dbReference>
<dbReference type="InterPro" id="IPR001315">
    <property type="entry name" value="CARD"/>
</dbReference>
<dbReference type="Pfam" id="PF00619">
    <property type="entry name" value="CARD"/>
    <property type="match status" value="1"/>
</dbReference>
<dbReference type="AlphaFoldDB" id="D5FW82"/>
<dbReference type="InterPro" id="IPR013761">
    <property type="entry name" value="SAM/pointed_sf"/>
</dbReference>
<reference evidence="2" key="1">
    <citation type="submission" date="2009-03" db="EMBL/GenBank/DDBJ databases">
        <authorList>
            <person name="De Zoysa M."/>
            <person name="Lee J."/>
        </authorList>
    </citation>
    <scope>NUCLEOTIDE SEQUENCE</scope>
</reference>
<dbReference type="SUPFAM" id="SSF47986">
    <property type="entry name" value="DEATH domain"/>
    <property type="match status" value="1"/>
</dbReference>